<dbReference type="WBParaSite" id="PTRK_0000008400.1">
    <property type="protein sequence ID" value="PTRK_0000008400.1"/>
    <property type="gene ID" value="PTRK_0000008400"/>
</dbReference>
<organism evidence="1 2">
    <name type="scientific">Parastrongyloides trichosuri</name>
    <name type="common">Possum-specific nematode worm</name>
    <dbReference type="NCBI Taxonomy" id="131310"/>
    <lineage>
        <taxon>Eukaryota</taxon>
        <taxon>Metazoa</taxon>
        <taxon>Ecdysozoa</taxon>
        <taxon>Nematoda</taxon>
        <taxon>Chromadorea</taxon>
        <taxon>Rhabditida</taxon>
        <taxon>Tylenchina</taxon>
        <taxon>Panagrolaimomorpha</taxon>
        <taxon>Strongyloidoidea</taxon>
        <taxon>Strongyloididae</taxon>
        <taxon>Parastrongyloides</taxon>
    </lineage>
</organism>
<name>A0A0N4Z051_PARTI</name>
<sequence>MADSLKGFGLSQFNGLQGFQDHRLLIQRRSLRNHMILLSSCKACIRQKGIYGLKYSQESDVETCTTSITSPDYNKFIHLTFPTSKVICSYYPNHTLNLIYSERNIEEEINYCSQFQHTIPTNDRNVIIQYEVIGLPVRFKVDFYNSDPVCGGKIGIHQIGHVLTLKKPSYLKIPCVLILPGKSSLKILDFKLNYEKCNSTIKLRDGRSYNKNYIKEERICNESLIFEGGRNESVFDISCSQGEIIINTETPTEDSQIIIESESITFILTNLPENDNNLLNTFTC</sequence>
<dbReference type="AlphaFoldDB" id="A0A0N4Z051"/>
<protein>
    <submittedName>
        <fullName evidence="2">CUB domain-containing protein</fullName>
    </submittedName>
</protein>
<accession>A0A0N4Z051</accession>
<reference evidence="2" key="1">
    <citation type="submission" date="2017-02" db="UniProtKB">
        <authorList>
            <consortium name="WormBaseParasite"/>
        </authorList>
    </citation>
    <scope>IDENTIFICATION</scope>
</reference>
<dbReference type="Proteomes" id="UP000038045">
    <property type="component" value="Unplaced"/>
</dbReference>
<evidence type="ECO:0000313" key="2">
    <source>
        <dbReference type="WBParaSite" id="PTRK_0000008400.1"/>
    </source>
</evidence>
<keyword evidence="1" id="KW-1185">Reference proteome</keyword>
<proteinExistence type="predicted"/>
<evidence type="ECO:0000313" key="1">
    <source>
        <dbReference type="Proteomes" id="UP000038045"/>
    </source>
</evidence>